<dbReference type="Proteomes" id="UP001201163">
    <property type="component" value="Unassembled WGS sequence"/>
</dbReference>
<evidence type="ECO:0000313" key="2">
    <source>
        <dbReference type="EMBL" id="KAH8987445.1"/>
    </source>
</evidence>
<name>A0AAD4LB89_9AGAM</name>
<reference evidence="2" key="1">
    <citation type="submission" date="2022-01" db="EMBL/GenBank/DDBJ databases">
        <title>Comparative genomics reveals a dynamic genome evolution in the ectomycorrhizal milk-cap (Lactarius) mushrooms.</title>
        <authorList>
            <consortium name="DOE Joint Genome Institute"/>
            <person name="Lebreton A."/>
            <person name="Tang N."/>
            <person name="Kuo A."/>
            <person name="LaButti K."/>
            <person name="Drula E."/>
            <person name="Barry K."/>
            <person name="Clum A."/>
            <person name="Lipzen A."/>
            <person name="Mousain D."/>
            <person name="Ng V."/>
            <person name="Wang R."/>
            <person name="Wang X."/>
            <person name="Dai Y."/>
            <person name="Henrissat B."/>
            <person name="Grigoriev I.V."/>
            <person name="Guerin-Laguette A."/>
            <person name="Yu F."/>
            <person name="Martin F.M."/>
        </authorList>
    </citation>
    <scope>NUCLEOTIDE SEQUENCE</scope>
    <source>
        <strain evidence="2">QP</strain>
    </source>
</reference>
<evidence type="ECO:0000313" key="3">
    <source>
        <dbReference type="Proteomes" id="UP001201163"/>
    </source>
</evidence>
<gene>
    <name evidence="2" type="ORF">EDB92DRAFT_1127632</name>
</gene>
<accession>A0AAD4LB89</accession>
<organism evidence="2 3">
    <name type="scientific">Lactarius akahatsu</name>
    <dbReference type="NCBI Taxonomy" id="416441"/>
    <lineage>
        <taxon>Eukaryota</taxon>
        <taxon>Fungi</taxon>
        <taxon>Dikarya</taxon>
        <taxon>Basidiomycota</taxon>
        <taxon>Agaricomycotina</taxon>
        <taxon>Agaricomycetes</taxon>
        <taxon>Russulales</taxon>
        <taxon>Russulaceae</taxon>
        <taxon>Lactarius</taxon>
    </lineage>
</organism>
<feature type="region of interest" description="Disordered" evidence="1">
    <location>
        <begin position="1"/>
        <end position="49"/>
    </location>
</feature>
<evidence type="ECO:0000256" key="1">
    <source>
        <dbReference type="SAM" id="MobiDB-lite"/>
    </source>
</evidence>
<keyword evidence="3" id="KW-1185">Reference proteome</keyword>
<dbReference type="AlphaFoldDB" id="A0AAD4LB89"/>
<comment type="caution">
    <text evidence="2">The sequence shown here is derived from an EMBL/GenBank/DDBJ whole genome shotgun (WGS) entry which is preliminary data.</text>
</comment>
<protein>
    <submittedName>
        <fullName evidence="2">Uncharacterized protein</fullName>
    </submittedName>
</protein>
<dbReference type="EMBL" id="JAKELL010000047">
    <property type="protein sequence ID" value="KAH8987445.1"/>
    <property type="molecule type" value="Genomic_DNA"/>
</dbReference>
<sequence>MSTISHTTIKKSDHPRRISLRAPPAPNPVNALLTPSPHQSKAYPLPTQRPVLTIPPGRAADWHQNVGTWETLPPPKRASCSHGRGPAQPIWELRLNPDYGTLPGIPLLEALHGIGVVGAQVPIYSDRIVKLNIYWPQIGGVDYEEWFDSVDIASAPLGEVACVIAELYRGLFERVGPKIQASSPKWQIRPRDDARGICFGQLRLTQLYSYDGTRIYPEIVVVTPR</sequence>
<proteinExistence type="predicted"/>